<reference evidence="1 2" key="1">
    <citation type="submission" date="2015-04" db="EMBL/GenBank/DDBJ databases">
        <title>Draft genome of the roundworm Trichinella nativa.</title>
        <authorList>
            <person name="Mitreva M."/>
        </authorList>
    </citation>
    <scope>NUCLEOTIDE SEQUENCE [LARGE SCALE GENOMIC DNA]</scope>
    <source>
        <strain evidence="1 2">ISS45</strain>
    </source>
</reference>
<accession>A0A1Y3EYA5</accession>
<feature type="non-terminal residue" evidence="1">
    <location>
        <position position="130"/>
    </location>
</feature>
<dbReference type="EMBL" id="LVZM01000132">
    <property type="protein sequence ID" value="OUC49975.1"/>
    <property type="molecule type" value="Genomic_DNA"/>
</dbReference>
<organism evidence="1 2">
    <name type="scientific">Trichinella nativa</name>
    <dbReference type="NCBI Taxonomy" id="6335"/>
    <lineage>
        <taxon>Eukaryota</taxon>
        <taxon>Metazoa</taxon>
        <taxon>Ecdysozoa</taxon>
        <taxon>Nematoda</taxon>
        <taxon>Enoplea</taxon>
        <taxon>Dorylaimia</taxon>
        <taxon>Trichinellida</taxon>
        <taxon>Trichinellidae</taxon>
        <taxon>Trichinella</taxon>
    </lineage>
</organism>
<name>A0A1Y3EYA5_9BILA</name>
<evidence type="ECO:0000313" key="1">
    <source>
        <dbReference type="EMBL" id="OUC49975.1"/>
    </source>
</evidence>
<dbReference type="Proteomes" id="UP000243006">
    <property type="component" value="Unassembled WGS sequence"/>
</dbReference>
<comment type="caution">
    <text evidence="1">The sequence shown here is derived from an EMBL/GenBank/DDBJ whole genome shotgun (WGS) entry which is preliminary data.</text>
</comment>
<gene>
    <name evidence="1" type="ORF">D917_04895</name>
</gene>
<proteinExistence type="predicted"/>
<sequence length="130" mass="14857">MEKDDEFALLNLLKKHEIVDQTVSVIHDENKLPLKAANASEKNKWKLSCKEFLKAYEPTTVKNPVPLPKIGKGTTSSGCINLEDAKMKLTKDEAEKEAKYFEIMEVKEKFDRHAEQVFELKNCQVVSCKT</sequence>
<dbReference type="AlphaFoldDB" id="A0A1Y3EYA5"/>
<protein>
    <submittedName>
        <fullName evidence="1">Uncharacterized protein</fullName>
    </submittedName>
</protein>
<evidence type="ECO:0000313" key="2">
    <source>
        <dbReference type="Proteomes" id="UP000243006"/>
    </source>
</evidence>